<reference evidence="6" key="1">
    <citation type="submission" date="2015-08" db="EMBL/GenBank/DDBJ databases">
        <authorList>
            <person name="Babu N.S."/>
            <person name="Beckwith C.J."/>
            <person name="Beseler K.G."/>
            <person name="Brison A."/>
            <person name="Carone J.V."/>
            <person name="Caskin T.P."/>
            <person name="Diamond M."/>
            <person name="Durham M.E."/>
            <person name="Foxe J.M."/>
            <person name="Go M."/>
            <person name="Henderson B.A."/>
            <person name="Jones I.B."/>
            <person name="McGettigan J.A."/>
            <person name="Micheletti S.J."/>
            <person name="Nasrallah M.E."/>
            <person name="Ortiz D."/>
            <person name="Piller C.R."/>
            <person name="Privatt S.R."/>
            <person name="Schneider S.L."/>
            <person name="Sharp S."/>
            <person name="Smith T.C."/>
            <person name="Stanton J.D."/>
            <person name="Ullery H.E."/>
            <person name="Wilson R.J."/>
            <person name="Serrano M.G."/>
            <person name="Buck G."/>
            <person name="Lee V."/>
            <person name="Wang Y."/>
            <person name="Carvalho R."/>
            <person name="Voegtly L."/>
            <person name="Shi R."/>
            <person name="Duckworth R."/>
            <person name="Johnson A."/>
            <person name="Loviza R."/>
            <person name="Walstead R."/>
            <person name="Shah Z."/>
            <person name="Kiflezghi M."/>
            <person name="Wade K."/>
            <person name="Ball S.L."/>
            <person name="Bradley K.W."/>
            <person name="Asai D.J."/>
            <person name="Bowman C.A."/>
            <person name="Russell D.A."/>
            <person name="Pope W.H."/>
            <person name="Jacobs-Sera D."/>
            <person name="Hendrix R.W."/>
            <person name="Hatfull G.F."/>
        </authorList>
    </citation>
    <scope>NUCLEOTIDE SEQUENCE</scope>
</reference>
<keyword evidence="3" id="KW-1133">Transmembrane helix</keyword>
<feature type="region of interest" description="Disordered" evidence="2">
    <location>
        <begin position="56"/>
        <end position="75"/>
    </location>
</feature>
<evidence type="ECO:0000259" key="4">
    <source>
        <dbReference type="Pfam" id="PF00173"/>
    </source>
</evidence>
<feature type="domain" description="Cytochrome b5 heme-binding" evidence="4">
    <location>
        <begin position="151"/>
        <end position="194"/>
    </location>
</feature>
<dbReference type="Pfam" id="PF00173">
    <property type="entry name" value="Cyt-b5"/>
    <property type="match status" value="1"/>
</dbReference>
<dbReference type="InterPro" id="IPR005804">
    <property type="entry name" value="FA_desaturase_dom"/>
</dbReference>
<protein>
    <recommendedName>
        <fullName evidence="7">Cytochrome b5 heme-binding domain-containing protein</fullName>
    </recommendedName>
</protein>
<gene>
    <name evidence="6" type="ORF">g.13410</name>
</gene>
<evidence type="ECO:0000259" key="5">
    <source>
        <dbReference type="Pfam" id="PF00487"/>
    </source>
</evidence>
<keyword evidence="3" id="KW-0812">Transmembrane</keyword>
<dbReference type="SUPFAM" id="SSF55856">
    <property type="entry name" value="Cytochrome b5-like heme/steroid binding domain"/>
    <property type="match status" value="1"/>
</dbReference>
<keyword evidence="3" id="KW-0472">Membrane</keyword>
<dbReference type="EMBL" id="GDKF01006284">
    <property type="protein sequence ID" value="JAT72338.1"/>
    <property type="molecule type" value="Transcribed_RNA"/>
</dbReference>
<dbReference type="InterPro" id="IPR001199">
    <property type="entry name" value="Cyt_B5-like_heme/steroid-bd"/>
</dbReference>
<evidence type="ECO:0000256" key="1">
    <source>
        <dbReference type="ARBA" id="ARBA00023002"/>
    </source>
</evidence>
<evidence type="ECO:0000256" key="3">
    <source>
        <dbReference type="SAM" id="Phobius"/>
    </source>
</evidence>
<evidence type="ECO:0008006" key="7">
    <source>
        <dbReference type="Google" id="ProtNLM"/>
    </source>
</evidence>
<dbReference type="PANTHER" id="PTHR19353:SF19">
    <property type="entry name" value="DELTA(5) FATTY ACID DESATURASE C-RELATED"/>
    <property type="match status" value="1"/>
</dbReference>
<name>A0A1D1ZZF7_AUXPR</name>
<feature type="transmembrane region" description="Helical" evidence="3">
    <location>
        <begin position="449"/>
        <end position="474"/>
    </location>
</feature>
<sequence length="590" mass="62422">VFERCARHILPNGKKGVEECGLNPVSVRLWRGMWPCPRTQRPSPLPVPVARARCAASGNQGEAPGPALSADPGPFTASRKTVTTPFESLDLRRCPWAAAQQQHVSTRVDTGAAPCPGHASTACTSRHGKEPPGTLHSPATLAADALRRWQGRQWTVYRGQAYDLAPWFGRHPGGGWLARLAVHRDCTALLESNHVRVDRAAAALESLPRLPDFPAWAVPVTPRPLDSPFLSAVRARVRREVLQPLGAEAAGGGPGPGRSLFLPGAEESLVAAGAALLAAAGAYAWHCRACSLASGCLLGMAGAWVGTAVQHGGNHGSMSRRPGINLAAGAAADLIGGASVAWRYHHQVSHHVHCNDAELDEDVVSAYPLLRFDARLPRRWFHAYQHIYMWGVFALLQLAFQTGDVATLLARRMPGRPLAGAAAWELAGAWAGKALYWALLLAIPARLQGWGAAAAGAAACMAVQGLTLAVLLGVSHNVAATKRDSTQGAGAGEDASDWGLRQLATSADWGGRRACLLTGGLNLQVAHHLFPTLPSALYPAITAIVREEAAARGLPYVHWTSLPAIMAHLVAFMREVGVAEQTPAPKRAPA</sequence>
<dbReference type="GO" id="GO:0016717">
    <property type="term" value="F:oxidoreductase activity, acting on paired donors, with oxidation of a pair of donors resulting in the reduction of molecular oxygen to two molecules of water"/>
    <property type="evidence" value="ECO:0007669"/>
    <property type="project" value="TreeGrafter"/>
</dbReference>
<dbReference type="GO" id="GO:0006636">
    <property type="term" value="P:unsaturated fatty acid biosynthetic process"/>
    <property type="evidence" value="ECO:0007669"/>
    <property type="project" value="UniProtKB-ARBA"/>
</dbReference>
<dbReference type="GO" id="GO:0016020">
    <property type="term" value="C:membrane"/>
    <property type="evidence" value="ECO:0007669"/>
    <property type="project" value="TreeGrafter"/>
</dbReference>
<dbReference type="CDD" id="cd03506">
    <property type="entry name" value="Delta6-FADS-like"/>
    <property type="match status" value="1"/>
</dbReference>
<dbReference type="InterPro" id="IPR012171">
    <property type="entry name" value="Fatty_acid_desaturase"/>
</dbReference>
<evidence type="ECO:0000256" key="2">
    <source>
        <dbReference type="SAM" id="MobiDB-lite"/>
    </source>
</evidence>
<feature type="transmembrane region" description="Helical" evidence="3">
    <location>
        <begin position="387"/>
        <end position="410"/>
    </location>
</feature>
<proteinExistence type="predicted"/>
<accession>A0A1D1ZZF7</accession>
<keyword evidence="1" id="KW-0560">Oxidoreductase</keyword>
<dbReference type="InterPro" id="IPR036400">
    <property type="entry name" value="Cyt_B5-like_heme/steroid_sf"/>
</dbReference>
<dbReference type="PANTHER" id="PTHR19353">
    <property type="entry name" value="FATTY ACID DESATURASE 2"/>
    <property type="match status" value="1"/>
</dbReference>
<evidence type="ECO:0000313" key="6">
    <source>
        <dbReference type="EMBL" id="JAT72338.1"/>
    </source>
</evidence>
<dbReference type="Pfam" id="PF00487">
    <property type="entry name" value="FA_desaturase"/>
    <property type="match status" value="1"/>
</dbReference>
<dbReference type="GO" id="GO:0042759">
    <property type="term" value="P:long-chain fatty acid biosynthetic process"/>
    <property type="evidence" value="ECO:0007669"/>
    <property type="project" value="UniProtKB-ARBA"/>
</dbReference>
<feature type="domain" description="Fatty acid desaturase" evidence="5">
    <location>
        <begin position="293"/>
        <end position="558"/>
    </location>
</feature>
<dbReference type="Gene3D" id="3.10.120.10">
    <property type="entry name" value="Cytochrome b5-like heme/steroid binding domain"/>
    <property type="match status" value="1"/>
</dbReference>
<organism evidence="6">
    <name type="scientific">Auxenochlorella protothecoides</name>
    <name type="common">Green microalga</name>
    <name type="synonym">Chlorella protothecoides</name>
    <dbReference type="NCBI Taxonomy" id="3075"/>
    <lineage>
        <taxon>Eukaryota</taxon>
        <taxon>Viridiplantae</taxon>
        <taxon>Chlorophyta</taxon>
        <taxon>core chlorophytes</taxon>
        <taxon>Trebouxiophyceae</taxon>
        <taxon>Chlorellales</taxon>
        <taxon>Chlorellaceae</taxon>
        <taxon>Auxenochlorella</taxon>
    </lineage>
</organism>
<feature type="transmembrane region" description="Helical" evidence="3">
    <location>
        <begin position="422"/>
        <end position="443"/>
    </location>
</feature>
<dbReference type="AlphaFoldDB" id="A0A1D1ZZF7"/>
<feature type="non-terminal residue" evidence="6">
    <location>
        <position position="1"/>
    </location>
</feature>